<dbReference type="PROSITE" id="PS50975">
    <property type="entry name" value="ATP_GRASP"/>
    <property type="match status" value="1"/>
</dbReference>
<name>A0A0P9N719_9PSED</name>
<feature type="domain" description="ATP-grasp" evidence="5">
    <location>
        <begin position="119"/>
        <end position="320"/>
    </location>
</feature>
<dbReference type="GO" id="GO:0046872">
    <property type="term" value="F:metal ion binding"/>
    <property type="evidence" value="ECO:0007669"/>
    <property type="project" value="InterPro"/>
</dbReference>
<comment type="caution">
    <text evidence="6">The sequence shown here is derived from an EMBL/GenBank/DDBJ whole genome shotgun (WGS) entry which is preliminary data.</text>
</comment>
<dbReference type="SUPFAM" id="SSF56059">
    <property type="entry name" value="Glutathione synthetase ATP-binding domain-like"/>
    <property type="match status" value="1"/>
</dbReference>
<dbReference type="EMBL" id="LJQC01000420">
    <property type="protein sequence ID" value="KPX00905.1"/>
    <property type="molecule type" value="Genomic_DNA"/>
</dbReference>
<evidence type="ECO:0000256" key="1">
    <source>
        <dbReference type="ARBA" id="ARBA00022598"/>
    </source>
</evidence>
<evidence type="ECO:0000256" key="3">
    <source>
        <dbReference type="ARBA" id="ARBA00022840"/>
    </source>
</evidence>
<dbReference type="GO" id="GO:0005524">
    <property type="term" value="F:ATP binding"/>
    <property type="evidence" value="ECO:0007669"/>
    <property type="project" value="UniProtKB-UniRule"/>
</dbReference>
<dbReference type="PANTHER" id="PTHR43585:SF2">
    <property type="entry name" value="ATP-GRASP ENZYME FSQD"/>
    <property type="match status" value="1"/>
</dbReference>
<dbReference type="Gene3D" id="3.30.470.20">
    <property type="entry name" value="ATP-grasp fold, B domain"/>
    <property type="match status" value="1"/>
</dbReference>
<evidence type="ECO:0000313" key="6">
    <source>
        <dbReference type="EMBL" id="KPX00905.1"/>
    </source>
</evidence>
<evidence type="ECO:0000259" key="5">
    <source>
        <dbReference type="PROSITE" id="PS50975"/>
    </source>
</evidence>
<keyword evidence="1" id="KW-0436">Ligase</keyword>
<protein>
    <recommendedName>
        <fullName evidence="5">ATP-grasp domain-containing protein</fullName>
    </recommendedName>
</protein>
<dbReference type="Proteomes" id="UP000051335">
    <property type="component" value="Unassembled WGS sequence"/>
</dbReference>
<dbReference type="PANTHER" id="PTHR43585">
    <property type="entry name" value="FUMIPYRROLE BIOSYNTHESIS PROTEIN C"/>
    <property type="match status" value="1"/>
</dbReference>
<dbReference type="Pfam" id="PF13535">
    <property type="entry name" value="ATP-grasp_4"/>
    <property type="match status" value="1"/>
</dbReference>
<evidence type="ECO:0000313" key="7">
    <source>
        <dbReference type="Proteomes" id="UP000051335"/>
    </source>
</evidence>
<sequence>MSPVAQRYVVIVDPYSSGSLFAREFESSGCKVIAVLSSVEPPDVYAASYRPSDFERVCVADSEDLGPLLDTLRNYLPLCVLAGCESGVELAEQLAPLLVPECANTVDLAAARRDKGVMAQAAVESGVAMMKQICTDDFSLMQDWLLRSGLAGRSLVVKPPKSASTDGVVRVDDESGLKQAFDALLGQPNRLGIINDRVLIQEYLSGTEYVVDTFSHGGTHTLCSVCKYTKLEHATGMAIYDRMDWVSPEDAVVEPLMDYAQEVLNALGIHWGNAHIEIMQTRDGLRLVEVGARPHGGGHPRLCFQATGDSQIHRSVNYFAHSIVPGRRYTLLKNMTVVFFRALAPSVVRGVARLHALAQLSSCLDTSIQVQDQQAVPATRDLFATLALGFVVLAHSDPRQLEKDVIAVRQAEKAVFQSLEQGAA</sequence>
<keyword evidence="2 4" id="KW-0547">Nucleotide-binding</keyword>
<dbReference type="GO" id="GO:0016874">
    <property type="term" value="F:ligase activity"/>
    <property type="evidence" value="ECO:0007669"/>
    <property type="project" value="UniProtKB-KW"/>
</dbReference>
<evidence type="ECO:0000256" key="2">
    <source>
        <dbReference type="ARBA" id="ARBA00022741"/>
    </source>
</evidence>
<gene>
    <name evidence="6" type="ORF">ALO75_02757</name>
</gene>
<dbReference type="AlphaFoldDB" id="A0A0P9N719"/>
<evidence type="ECO:0000256" key="4">
    <source>
        <dbReference type="PROSITE-ProRule" id="PRU00409"/>
    </source>
</evidence>
<dbReference type="PATRIC" id="fig|317659.3.peg.4301"/>
<proteinExistence type="predicted"/>
<accession>A0A0P9N719</accession>
<dbReference type="InterPro" id="IPR011761">
    <property type="entry name" value="ATP-grasp"/>
</dbReference>
<keyword evidence="3 4" id="KW-0067">ATP-binding</keyword>
<organism evidence="6 7">
    <name type="scientific">Pseudomonas syringae pv. coryli</name>
    <dbReference type="NCBI Taxonomy" id="317659"/>
    <lineage>
        <taxon>Bacteria</taxon>
        <taxon>Pseudomonadati</taxon>
        <taxon>Pseudomonadota</taxon>
        <taxon>Gammaproteobacteria</taxon>
        <taxon>Pseudomonadales</taxon>
        <taxon>Pseudomonadaceae</taxon>
        <taxon>Pseudomonas</taxon>
    </lineage>
</organism>
<reference evidence="6 7" key="1">
    <citation type="submission" date="2015-09" db="EMBL/GenBank/DDBJ databases">
        <title>Genome announcement of multiple Pseudomonas syringae strains.</title>
        <authorList>
            <person name="Thakur S."/>
            <person name="Wang P.W."/>
            <person name="Gong Y."/>
            <person name="Weir B.S."/>
            <person name="Guttman D.S."/>
        </authorList>
    </citation>
    <scope>NUCLEOTIDE SEQUENCE [LARGE SCALE GENOMIC DNA]</scope>
    <source>
        <strain evidence="6 7">ICMP17001</strain>
    </source>
</reference>
<dbReference type="RefSeq" id="WP_046237245.1">
    <property type="nucleotide sequence ID" value="NZ_LJQC01000420.1"/>
</dbReference>
<dbReference type="NCBIfam" id="NF005543">
    <property type="entry name" value="PRK07206.1"/>
    <property type="match status" value="1"/>
</dbReference>
<dbReference type="InterPro" id="IPR052032">
    <property type="entry name" value="ATP-dep_AA_Ligase"/>
</dbReference>
<keyword evidence="7" id="KW-1185">Reference proteome</keyword>